<dbReference type="RefSeq" id="WP_161931793.1">
    <property type="nucleotide sequence ID" value="NZ_CP047901.1"/>
</dbReference>
<evidence type="ECO:0000256" key="6">
    <source>
        <dbReference type="ARBA" id="ARBA00022741"/>
    </source>
</evidence>
<keyword evidence="3" id="KW-0813">Transport</keyword>
<evidence type="ECO:0000256" key="1">
    <source>
        <dbReference type="ARBA" id="ARBA00005417"/>
    </source>
</evidence>
<dbReference type="FunFam" id="3.40.50.300:FF:000056">
    <property type="entry name" value="Cell division ATP-binding protein FtsE"/>
    <property type="match status" value="1"/>
</dbReference>
<dbReference type="GO" id="GO:0005886">
    <property type="term" value="C:plasma membrane"/>
    <property type="evidence" value="ECO:0007669"/>
    <property type="project" value="UniProtKB-SubCell"/>
</dbReference>
<keyword evidence="7 10" id="KW-0067">ATP-binding</keyword>
<evidence type="ECO:0000256" key="4">
    <source>
        <dbReference type="ARBA" id="ARBA00022475"/>
    </source>
</evidence>
<accession>A0A857NAK7</accession>
<keyword evidence="4 10" id="KW-1003">Cell membrane</keyword>
<protein>
    <recommendedName>
        <fullName evidence="2 10">Cell division ATP-binding protein FtsE</fullName>
    </recommendedName>
</protein>
<evidence type="ECO:0000313" key="13">
    <source>
        <dbReference type="EMBL" id="QHO63410.1"/>
    </source>
</evidence>
<dbReference type="NCBIfam" id="TIGR02673">
    <property type="entry name" value="FtsE"/>
    <property type="match status" value="1"/>
</dbReference>
<dbReference type="GO" id="GO:0005524">
    <property type="term" value="F:ATP binding"/>
    <property type="evidence" value="ECO:0007669"/>
    <property type="project" value="UniProtKB-UniRule"/>
</dbReference>
<dbReference type="InterPro" id="IPR027417">
    <property type="entry name" value="P-loop_NTPase"/>
</dbReference>
<dbReference type="PANTHER" id="PTHR24220:SF470">
    <property type="entry name" value="CELL DIVISION ATP-BINDING PROTEIN FTSE"/>
    <property type="match status" value="1"/>
</dbReference>
<keyword evidence="8 10" id="KW-0472">Membrane</keyword>
<feature type="domain" description="ABC transporter" evidence="12">
    <location>
        <begin position="2"/>
        <end position="237"/>
    </location>
</feature>
<dbReference type="InterPro" id="IPR017911">
    <property type="entry name" value="MacB-like_ATP-bd"/>
</dbReference>
<keyword evidence="5 10" id="KW-0132">Cell division</keyword>
<comment type="subunit">
    <text evidence="10">Homodimer. Forms a membrane-associated complex with FtsX.</text>
</comment>
<feature type="compositionally biased region" description="Polar residues" evidence="11">
    <location>
        <begin position="217"/>
        <end position="226"/>
    </location>
</feature>
<keyword evidence="9 10" id="KW-0131">Cell cycle</keyword>
<keyword evidence="6 10" id="KW-0547">Nucleotide-binding</keyword>
<comment type="similarity">
    <text evidence="1 10">Belongs to the ABC transporter superfamily.</text>
</comment>
<evidence type="ECO:0000256" key="9">
    <source>
        <dbReference type="ARBA" id="ARBA00023306"/>
    </source>
</evidence>
<evidence type="ECO:0000256" key="8">
    <source>
        <dbReference type="ARBA" id="ARBA00023136"/>
    </source>
</evidence>
<proteinExistence type="inferred from homology"/>
<keyword evidence="14" id="KW-1185">Reference proteome</keyword>
<dbReference type="CDD" id="cd03255">
    <property type="entry name" value="ABC_MJ0796_LolCDE_FtsE"/>
    <property type="match status" value="1"/>
</dbReference>
<dbReference type="PROSITE" id="PS50893">
    <property type="entry name" value="ABC_TRANSPORTER_2"/>
    <property type="match status" value="1"/>
</dbReference>
<dbReference type="GO" id="GO:0022857">
    <property type="term" value="F:transmembrane transporter activity"/>
    <property type="evidence" value="ECO:0007669"/>
    <property type="project" value="TreeGrafter"/>
</dbReference>
<dbReference type="Proteomes" id="UP000463983">
    <property type="component" value="Chromosome"/>
</dbReference>
<feature type="compositionally biased region" description="Basic and acidic residues" evidence="11">
    <location>
        <begin position="229"/>
        <end position="257"/>
    </location>
</feature>
<dbReference type="InterPro" id="IPR015854">
    <property type="entry name" value="ABC_transpr_LolD-like"/>
</dbReference>
<dbReference type="GO" id="GO:0016887">
    <property type="term" value="F:ATP hydrolysis activity"/>
    <property type="evidence" value="ECO:0007669"/>
    <property type="project" value="InterPro"/>
</dbReference>
<dbReference type="InterPro" id="IPR003593">
    <property type="entry name" value="AAA+_ATPase"/>
</dbReference>
<evidence type="ECO:0000256" key="3">
    <source>
        <dbReference type="ARBA" id="ARBA00022448"/>
    </source>
</evidence>
<dbReference type="InterPro" id="IPR003439">
    <property type="entry name" value="ABC_transporter-like_ATP-bd"/>
</dbReference>
<reference evidence="14" key="1">
    <citation type="journal article" date="2020" name="Microorganisms">
        <title>Complete Genome of a Member of a New Bacterial Lineage in the Microgenomates Group Reveals an Unusual Nucleotide Composition Disparity Between Two Strands of DNA and Limited Metabolic Potential.</title>
        <authorList>
            <person name="Kadnikov V.V."/>
            <person name="Mardanov A.V."/>
            <person name="Beletsky A.V."/>
            <person name="Karnachuk O.V."/>
            <person name="Ravin N.V."/>
        </authorList>
    </citation>
    <scope>NUCLEOTIDE SEQUENCE [LARGE SCALE GENOMIC DNA]</scope>
</reference>
<dbReference type="GO" id="GO:0051301">
    <property type="term" value="P:cell division"/>
    <property type="evidence" value="ECO:0007669"/>
    <property type="project" value="UniProtKB-UniRule"/>
</dbReference>
<comment type="function">
    <text evidence="10">Part of the ABC transporter FtsEX involved in cellular division.</text>
</comment>
<sequence length="257" mass="28363">MITLDQVTKTFLTGETVLEDVNLDIKPGEFVVITGPSGSGKTTLLRLIYKDLDPTKGTITINGQDITKLSKKAIPQLRRHIGYAFQDFKIIPDRTVWENISLTLDILRIADKAINDRVKHLLDLVGLPTKAHLFPGQLSGGELQRVSIARAIAHEPDILLADEPTGNLDQEATYKIAELLKQINSFGTTVILATHDPGVIKKINARCITLENGKIKNGSSNNQPSVSPKKGDKQKHTDKSTENKKDSQEKSKLKQDK</sequence>
<name>A0A857NAK7_9BACT</name>
<dbReference type="Pfam" id="PF00005">
    <property type="entry name" value="ABC_tran"/>
    <property type="match status" value="1"/>
</dbReference>
<dbReference type="InterPro" id="IPR017871">
    <property type="entry name" value="ABC_transporter-like_CS"/>
</dbReference>
<dbReference type="Gene3D" id="3.40.50.300">
    <property type="entry name" value="P-loop containing nucleotide triphosphate hydrolases"/>
    <property type="match status" value="1"/>
</dbReference>
<dbReference type="EMBL" id="CP047901">
    <property type="protein sequence ID" value="QHO63410.1"/>
    <property type="molecule type" value="Genomic_DNA"/>
</dbReference>
<evidence type="ECO:0000256" key="7">
    <source>
        <dbReference type="ARBA" id="ARBA00022840"/>
    </source>
</evidence>
<gene>
    <name evidence="10" type="primary">ftsE</name>
    <name evidence="13" type="ORF">MICH65_0429</name>
</gene>
<dbReference type="SUPFAM" id="SSF52540">
    <property type="entry name" value="P-loop containing nucleoside triphosphate hydrolases"/>
    <property type="match status" value="1"/>
</dbReference>
<comment type="subcellular location">
    <subcellularLocation>
        <location evidence="10">Cell membrane</location>
        <topology evidence="10">Peripheral membrane protein</topology>
        <orientation evidence="10">Cytoplasmic side</orientation>
    </subcellularLocation>
</comment>
<dbReference type="SMART" id="SM00382">
    <property type="entry name" value="AAA"/>
    <property type="match status" value="1"/>
</dbReference>
<evidence type="ECO:0000256" key="11">
    <source>
        <dbReference type="SAM" id="MobiDB-lite"/>
    </source>
</evidence>
<evidence type="ECO:0000256" key="2">
    <source>
        <dbReference type="ARBA" id="ARBA00020019"/>
    </source>
</evidence>
<dbReference type="InterPro" id="IPR005286">
    <property type="entry name" value="Cell_div_FtsE"/>
</dbReference>
<evidence type="ECO:0000259" key="12">
    <source>
        <dbReference type="PROSITE" id="PS50893"/>
    </source>
</evidence>
<evidence type="ECO:0000313" key="14">
    <source>
        <dbReference type="Proteomes" id="UP000463983"/>
    </source>
</evidence>
<evidence type="ECO:0000256" key="10">
    <source>
        <dbReference type="RuleBase" id="RU365094"/>
    </source>
</evidence>
<dbReference type="AlphaFoldDB" id="A0A857NAK7"/>
<dbReference type="KEGG" id="caqa:MICH65_0429"/>
<feature type="region of interest" description="Disordered" evidence="11">
    <location>
        <begin position="213"/>
        <end position="257"/>
    </location>
</feature>
<organism evidence="13 14">
    <name type="scientific">Candidatus Chazhemtobacterium aquaticus</name>
    <dbReference type="NCBI Taxonomy" id="2715735"/>
    <lineage>
        <taxon>Bacteria</taxon>
        <taxon>Candidatus Chazhemtobacteraceae</taxon>
        <taxon>Candidatus Chazhemtobacterium</taxon>
    </lineage>
</organism>
<dbReference type="PROSITE" id="PS00211">
    <property type="entry name" value="ABC_TRANSPORTER_1"/>
    <property type="match status" value="1"/>
</dbReference>
<evidence type="ECO:0000256" key="5">
    <source>
        <dbReference type="ARBA" id="ARBA00022618"/>
    </source>
</evidence>
<dbReference type="PANTHER" id="PTHR24220">
    <property type="entry name" value="IMPORT ATP-BINDING PROTEIN"/>
    <property type="match status" value="1"/>
</dbReference>